<dbReference type="EMBL" id="QMQB01000204">
    <property type="protein sequence ID" value="RLE11894.1"/>
    <property type="molecule type" value="Genomic_DNA"/>
</dbReference>
<evidence type="ECO:0000313" key="1">
    <source>
        <dbReference type="EMBL" id="RLE11894.1"/>
    </source>
</evidence>
<protein>
    <recommendedName>
        <fullName evidence="3">Phage protein</fullName>
    </recommendedName>
</protein>
<gene>
    <name evidence="1" type="ORF">DRI96_05445</name>
</gene>
<organism evidence="1 2">
    <name type="scientific">Aerophobetes bacterium</name>
    <dbReference type="NCBI Taxonomy" id="2030807"/>
    <lineage>
        <taxon>Bacteria</taxon>
        <taxon>Candidatus Aerophobota</taxon>
    </lineage>
</organism>
<reference evidence="1 2" key="1">
    <citation type="submission" date="2018-06" db="EMBL/GenBank/DDBJ databases">
        <title>Extensive metabolic versatility and redundancy in microbially diverse, dynamic hydrothermal sediments.</title>
        <authorList>
            <person name="Dombrowski N."/>
            <person name="Teske A."/>
            <person name="Baker B.J."/>
        </authorList>
    </citation>
    <scope>NUCLEOTIDE SEQUENCE [LARGE SCALE GENOMIC DNA]</scope>
    <source>
        <strain evidence="1">B19_G9</strain>
    </source>
</reference>
<evidence type="ECO:0000313" key="2">
    <source>
        <dbReference type="Proteomes" id="UP000267654"/>
    </source>
</evidence>
<comment type="caution">
    <text evidence="1">The sequence shown here is derived from an EMBL/GenBank/DDBJ whole genome shotgun (WGS) entry which is preliminary data.</text>
</comment>
<name>A0A662D7Y5_UNCAE</name>
<dbReference type="AlphaFoldDB" id="A0A662D7Y5"/>
<evidence type="ECO:0008006" key="3">
    <source>
        <dbReference type="Google" id="ProtNLM"/>
    </source>
</evidence>
<sequence length="77" mass="9049">MENKKASLTINDLREWIERYKKDLLDIDTIEGNKVVEVLTLRDEINDLVQKLEQKGIDLSVERSKLDSLDHLIKDKK</sequence>
<accession>A0A662D7Y5</accession>
<proteinExistence type="predicted"/>
<dbReference type="Proteomes" id="UP000267654">
    <property type="component" value="Unassembled WGS sequence"/>
</dbReference>